<evidence type="ECO:0000256" key="8">
    <source>
        <dbReference type="ARBA" id="ARBA00023002"/>
    </source>
</evidence>
<dbReference type="PROSITE" id="PS51384">
    <property type="entry name" value="FAD_FR"/>
    <property type="match status" value="1"/>
</dbReference>
<dbReference type="Pfam" id="PF00258">
    <property type="entry name" value="Flavodoxin_1"/>
    <property type="match status" value="1"/>
</dbReference>
<dbReference type="PANTHER" id="PTHR19384">
    <property type="entry name" value="NITRIC OXIDE SYNTHASE-RELATED"/>
    <property type="match status" value="1"/>
</dbReference>
<dbReference type="InterPro" id="IPR008254">
    <property type="entry name" value="Flavodoxin/NO_synth"/>
</dbReference>
<dbReference type="RefSeq" id="WP_110781551.1">
    <property type="nucleotide sequence ID" value="NZ_MVID01000003.1"/>
</dbReference>
<dbReference type="InterPro" id="IPR001094">
    <property type="entry name" value="Flavdoxin-like"/>
</dbReference>
<dbReference type="InterPro" id="IPR039261">
    <property type="entry name" value="FNR_nucleotide-bd"/>
</dbReference>
<keyword evidence="7" id="KW-0521">NADP</keyword>
<evidence type="ECO:0000256" key="3">
    <source>
        <dbReference type="ARBA" id="ARBA00012604"/>
    </source>
</evidence>
<sequence length="535" mass="58429">MPEQRSLSLVLGFATETGNSAMVAKKFAQAAASVGIEVEPQYLNDLDMESLKAATHFVVITATYGDGELPYDAEVFWEALEHDDAERLDHLTFAVCGLGDSFYPYFNNAGKLVDARLEQLGASRLLDRVDCDLEFEEPSEAWTAEVITRLAELASPAGGTAAVPSEAAPDSEWSRRNPFPARLAVNRALTPPGSGKSVRHYEIDLADSGITYQAGDSLGIHPVNDPRLVHAVLERLSADADDVVPQHHQPLGVLLTERLELRIPTGALQALVASRTRDAGAGAILRSGDSATLTNWLFGRDVLDLLALADLAVDEVIPTLRPLQHRDYSIASSPLVHPDRIHLTVATVEYEARGRAHRGAASGYLADRATGVRIHLAPNDTFRLPGPDTPIIMIGPGTGIAPFRAFLQERQAVGATGPSWLFYGGRHRDSDFLYRDDLEGFAKAGVLTRMNCAFSRDQAAKDYVQHHMMTHAVEVYAWLQDGAHLYVCGDAERMARDVHRTLHEVIRTAGGLSADAAHAYVNELITARRYLRDVY</sequence>
<keyword evidence="8" id="KW-0560">Oxidoreductase</keyword>
<keyword evidence="6" id="KW-0274">FAD</keyword>
<evidence type="ECO:0000256" key="10">
    <source>
        <dbReference type="ARBA" id="ARBA00052219"/>
    </source>
</evidence>
<evidence type="ECO:0000256" key="4">
    <source>
        <dbReference type="ARBA" id="ARBA00022630"/>
    </source>
</evidence>
<dbReference type="PRINTS" id="PR00369">
    <property type="entry name" value="FLAVODOXIN"/>
</dbReference>
<dbReference type="AlphaFoldDB" id="A0A375YEY0"/>
<dbReference type="InterPro" id="IPR017927">
    <property type="entry name" value="FAD-bd_FR_type"/>
</dbReference>
<dbReference type="InterPro" id="IPR017938">
    <property type="entry name" value="Riboflavin_synthase-like_b-brl"/>
</dbReference>
<comment type="cofactor">
    <cofactor evidence="2">
        <name>FAD</name>
        <dbReference type="ChEBI" id="CHEBI:57692"/>
    </cofactor>
</comment>
<reference evidence="13 14" key="1">
    <citation type="submission" date="2018-05" db="EMBL/GenBank/DDBJ databases">
        <authorList>
            <consortium name="IHU Genomes"/>
        </authorList>
    </citation>
    <scope>NUCLEOTIDE SEQUENCE [LARGE SCALE GENOMIC DNA]</scope>
    <source>
        <strain evidence="13 14">P7335</strain>
    </source>
</reference>
<keyword evidence="9" id="KW-0198">Cysteine biosynthesis</keyword>
<dbReference type="EMBL" id="UEGS01000001">
    <property type="protein sequence ID" value="SRX79638.1"/>
    <property type="molecule type" value="Genomic_DNA"/>
</dbReference>
<keyword evidence="9" id="KW-0028">Amino-acid biosynthesis</keyword>
<gene>
    <name evidence="13" type="ORF">MPP7335_01375</name>
</gene>
<dbReference type="GO" id="GO:0050660">
    <property type="term" value="F:flavin adenine dinucleotide binding"/>
    <property type="evidence" value="ECO:0007669"/>
    <property type="project" value="TreeGrafter"/>
</dbReference>
<dbReference type="InterPro" id="IPR001433">
    <property type="entry name" value="OxRdtase_FAD/NAD-bd"/>
</dbReference>
<accession>A0A375YEY0</accession>
<evidence type="ECO:0000256" key="6">
    <source>
        <dbReference type="ARBA" id="ARBA00022827"/>
    </source>
</evidence>
<dbReference type="Gene3D" id="3.40.50.80">
    <property type="entry name" value="Nucleotide-binding domain of ferredoxin-NADP reductase (FNR) module"/>
    <property type="match status" value="1"/>
</dbReference>
<dbReference type="Gene3D" id="1.20.990.10">
    <property type="entry name" value="NADPH-cytochrome p450 Reductase, Chain A, domain 3"/>
    <property type="match status" value="1"/>
</dbReference>
<keyword evidence="4" id="KW-0285">Flavoprotein</keyword>
<evidence type="ECO:0000313" key="14">
    <source>
        <dbReference type="Proteomes" id="UP000252008"/>
    </source>
</evidence>
<dbReference type="SUPFAM" id="SSF52343">
    <property type="entry name" value="Ferredoxin reductase-like, C-terminal NADP-linked domain"/>
    <property type="match status" value="1"/>
</dbReference>
<dbReference type="FunFam" id="3.40.50.80:FF:000001">
    <property type="entry name" value="NADPH--cytochrome P450 reductase 1"/>
    <property type="match status" value="1"/>
</dbReference>
<dbReference type="PANTHER" id="PTHR19384:SF128">
    <property type="entry name" value="NADPH OXIDOREDUCTASE A"/>
    <property type="match status" value="1"/>
</dbReference>
<evidence type="ECO:0000256" key="1">
    <source>
        <dbReference type="ARBA" id="ARBA00001917"/>
    </source>
</evidence>
<evidence type="ECO:0000256" key="5">
    <source>
        <dbReference type="ARBA" id="ARBA00022643"/>
    </source>
</evidence>
<feature type="domain" description="FAD-binding FR-type" evidence="12">
    <location>
        <begin position="176"/>
        <end position="403"/>
    </location>
</feature>
<keyword evidence="5" id="KW-0288">FMN</keyword>
<dbReference type="PRINTS" id="PR00371">
    <property type="entry name" value="FPNCR"/>
</dbReference>
<dbReference type="InterPro" id="IPR001709">
    <property type="entry name" value="Flavoprot_Pyr_Nucl_cyt_Rdtase"/>
</dbReference>
<feature type="domain" description="Flavodoxin-like" evidence="11">
    <location>
        <begin position="9"/>
        <end position="147"/>
    </location>
</feature>
<comment type="cofactor">
    <cofactor evidence="1">
        <name>FMN</name>
        <dbReference type="ChEBI" id="CHEBI:58210"/>
    </cofactor>
</comment>
<dbReference type="InterPro" id="IPR029039">
    <property type="entry name" value="Flavoprotein-like_sf"/>
</dbReference>
<evidence type="ECO:0000256" key="9">
    <source>
        <dbReference type="ARBA" id="ARBA00023192"/>
    </source>
</evidence>
<organism evidence="13 14">
    <name type="scientific">Mycolicibacterium parafortuitum</name>
    <name type="common">Mycobacterium parafortuitum</name>
    <dbReference type="NCBI Taxonomy" id="39692"/>
    <lineage>
        <taxon>Bacteria</taxon>
        <taxon>Bacillati</taxon>
        <taxon>Actinomycetota</taxon>
        <taxon>Actinomycetes</taxon>
        <taxon>Mycobacteriales</taxon>
        <taxon>Mycobacteriaceae</taxon>
        <taxon>Mycolicibacterium</taxon>
    </lineage>
</organism>
<name>A0A375YEY0_MYCPF</name>
<dbReference type="PROSITE" id="PS50902">
    <property type="entry name" value="FLAVODOXIN_LIKE"/>
    <property type="match status" value="1"/>
</dbReference>
<dbReference type="InterPro" id="IPR023173">
    <property type="entry name" value="NADPH_Cyt_P450_Rdtase_alpha"/>
</dbReference>
<dbReference type="SUPFAM" id="SSF63380">
    <property type="entry name" value="Riboflavin synthase domain-like"/>
    <property type="match status" value="1"/>
</dbReference>
<dbReference type="GO" id="GO:0005829">
    <property type="term" value="C:cytosol"/>
    <property type="evidence" value="ECO:0007669"/>
    <property type="project" value="TreeGrafter"/>
</dbReference>
<dbReference type="GO" id="GO:0019344">
    <property type="term" value="P:cysteine biosynthetic process"/>
    <property type="evidence" value="ECO:0007669"/>
    <property type="project" value="UniProtKB-KW"/>
</dbReference>
<dbReference type="CDD" id="cd06199">
    <property type="entry name" value="SiR"/>
    <property type="match status" value="1"/>
</dbReference>
<evidence type="ECO:0000313" key="13">
    <source>
        <dbReference type="EMBL" id="SRX79638.1"/>
    </source>
</evidence>
<dbReference type="STRING" id="39692.BST38_06345"/>
<dbReference type="Proteomes" id="UP000252008">
    <property type="component" value="Unassembled WGS sequence"/>
</dbReference>
<evidence type="ECO:0000259" key="11">
    <source>
        <dbReference type="PROSITE" id="PS50902"/>
    </source>
</evidence>
<comment type="catalytic activity">
    <reaction evidence="10">
        <text>hydrogen sulfide + 3 NADP(+) + 3 H2O = sulfite + 3 NADPH + 4 H(+)</text>
        <dbReference type="Rhea" id="RHEA:13801"/>
        <dbReference type="ChEBI" id="CHEBI:15377"/>
        <dbReference type="ChEBI" id="CHEBI:15378"/>
        <dbReference type="ChEBI" id="CHEBI:17359"/>
        <dbReference type="ChEBI" id="CHEBI:29919"/>
        <dbReference type="ChEBI" id="CHEBI:57783"/>
        <dbReference type="ChEBI" id="CHEBI:58349"/>
        <dbReference type="EC" id="1.8.1.2"/>
    </reaction>
</comment>
<dbReference type="SUPFAM" id="SSF52218">
    <property type="entry name" value="Flavoproteins"/>
    <property type="match status" value="1"/>
</dbReference>
<keyword evidence="14" id="KW-1185">Reference proteome</keyword>
<evidence type="ECO:0000256" key="7">
    <source>
        <dbReference type="ARBA" id="ARBA00022857"/>
    </source>
</evidence>
<dbReference type="Pfam" id="PF00667">
    <property type="entry name" value="FAD_binding_1"/>
    <property type="match status" value="2"/>
</dbReference>
<dbReference type="InterPro" id="IPR003097">
    <property type="entry name" value="CysJ-like_FAD-binding"/>
</dbReference>
<dbReference type="Gene3D" id="3.40.50.360">
    <property type="match status" value="1"/>
</dbReference>
<proteinExistence type="predicted"/>
<dbReference type="EC" id="1.8.1.2" evidence="3"/>
<protein>
    <recommendedName>
        <fullName evidence="3">assimilatory sulfite reductase (NADPH)</fullName>
        <ecNumber evidence="3">1.8.1.2</ecNumber>
    </recommendedName>
</protein>
<evidence type="ECO:0000256" key="2">
    <source>
        <dbReference type="ARBA" id="ARBA00001974"/>
    </source>
</evidence>
<dbReference type="GO" id="GO:0004783">
    <property type="term" value="F:sulfite reductase (NADPH) activity"/>
    <property type="evidence" value="ECO:0007669"/>
    <property type="project" value="UniProtKB-EC"/>
</dbReference>
<evidence type="ECO:0000259" key="12">
    <source>
        <dbReference type="PROSITE" id="PS51384"/>
    </source>
</evidence>
<dbReference type="Gene3D" id="2.40.30.10">
    <property type="entry name" value="Translation factors"/>
    <property type="match status" value="1"/>
</dbReference>
<dbReference type="Pfam" id="PF00175">
    <property type="entry name" value="NAD_binding_1"/>
    <property type="match status" value="1"/>
</dbReference>
<dbReference type="GO" id="GO:0010181">
    <property type="term" value="F:FMN binding"/>
    <property type="evidence" value="ECO:0007669"/>
    <property type="project" value="InterPro"/>
</dbReference>